<dbReference type="PANTHER" id="PTHR43143">
    <property type="entry name" value="METALLOPHOSPHOESTERASE, CALCINEURIN SUPERFAMILY"/>
    <property type="match status" value="1"/>
</dbReference>
<dbReference type="AlphaFoldDB" id="A0A940MBI1"/>
<dbReference type="Proteomes" id="UP000670475">
    <property type="component" value="Unassembled WGS sequence"/>
</dbReference>
<dbReference type="RefSeq" id="WP_209339178.1">
    <property type="nucleotide sequence ID" value="NZ_JAGIQL010000021.1"/>
</dbReference>
<dbReference type="Pfam" id="PF00149">
    <property type="entry name" value="Metallophos"/>
    <property type="match status" value="1"/>
</dbReference>
<dbReference type="InterPro" id="IPR008963">
    <property type="entry name" value="Purple_acid_Pase-like_N"/>
</dbReference>
<evidence type="ECO:0000259" key="3">
    <source>
        <dbReference type="Pfam" id="PF00149"/>
    </source>
</evidence>
<feature type="domain" description="Calcineurin-like phosphoesterase" evidence="3">
    <location>
        <begin position="168"/>
        <end position="387"/>
    </location>
</feature>
<feature type="region of interest" description="Disordered" evidence="2">
    <location>
        <begin position="465"/>
        <end position="501"/>
    </location>
</feature>
<name>A0A940MBI1_9ACTN</name>
<dbReference type="SUPFAM" id="SSF56300">
    <property type="entry name" value="Metallo-dependent phosphatases"/>
    <property type="match status" value="1"/>
</dbReference>
<dbReference type="Gene3D" id="3.60.21.10">
    <property type="match status" value="1"/>
</dbReference>
<dbReference type="GO" id="GO:0046872">
    <property type="term" value="F:metal ion binding"/>
    <property type="evidence" value="ECO:0007669"/>
    <property type="project" value="InterPro"/>
</dbReference>
<organism evidence="4 5">
    <name type="scientific">Streptomyces montanisoli</name>
    <dbReference type="NCBI Taxonomy" id="2798581"/>
    <lineage>
        <taxon>Bacteria</taxon>
        <taxon>Bacillati</taxon>
        <taxon>Actinomycetota</taxon>
        <taxon>Actinomycetes</taxon>
        <taxon>Kitasatosporales</taxon>
        <taxon>Streptomycetaceae</taxon>
        <taxon>Streptomyces</taxon>
    </lineage>
</organism>
<protein>
    <submittedName>
        <fullName evidence="4">Metallophosphoesterase family protein</fullName>
    </submittedName>
</protein>
<comment type="caution">
    <text evidence="4">The sequence shown here is derived from an EMBL/GenBank/DDBJ whole genome shotgun (WGS) entry which is preliminary data.</text>
</comment>
<dbReference type="GO" id="GO:0003993">
    <property type="term" value="F:acid phosphatase activity"/>
    <property type="evidence" value="ECO:0007669"/>
    <property type="project" value="InterPro"/>
</dbReference>
<dbReference type="SUPFAM" id="SSF49363">
    <property type="entry name" value="Purple acid phosphatase, N-terminal domain"/>
    <property type="match status" value="1"/>
</dbReference>
<keyword evidence="1" id="KW-0732">Signal</keyword>
<dbReference type="InterPro" id="IPR051918">
    <property type="entry name" value="STPP_CPPED1"/>
</dbReference>
<evidence type="ECO:0000256" key="1">
    <source>
        <dbReference type="ARBA" id="ARBA00022729"/>
    </source>
</evidence>
<accession>A0A940MBI1</accession>
<dbReference type="EMBL" id="JAGIQL010000021">
    <property type="protein sequence ID" value="MBP0457406.1"/>
    <property type="molecule type" value="Genomic_DNA"/>
</dbReference>
<reference evidence="4" key="1">
    <citation type="submission" date="2021-03" db="EMBL/GenBank/DDBJ databases">
        <title>Whole genome sequence of Streptomyces bomunensis MMS17-BM035.</title>
        <authorList>
            <person name="Lee J.H."/>
        </authorList>
    </citation>
    <scope>NUCLEOTIDE SEQUENCE</scope>
    <source>
        <strain evidence="4">MMS17-BM035</strain>
    </source>
</reference>
<evidence type="ECO:0000313" key="5">
    <source>
        <dbReference type="Proteomes" id="UP000670475"/>
    </source>
</evidence>
<feature type="compositionally biased region" description="Pro residues" evidence="2">
    <location>
        <begin position="479"/>
        <end position="489"/>
    </location>
</feature>
<dbReference type="InterPro" id="IPR029052">
    <property type="entry name" value="Metallo-depent_PP-like"/>
</dbReference>
<evidence type="ECO:0000313" key="4">
    <source>
        <dbReference type="EMBL" id="MBP0457406.1"/>
    </source>
</evidence>
<evidence type="ECO:0000256" key="2">
    <source>
        <dbReference type="SAM" id="MobiDB-lite"/>
    </source>
</evidence>
<keyword evidence="5" id="KW-1185">Reference proteome</keyword>
<proteinExistence type="predicted"/>
<sequence length="501" mass="53602">MRCCPSARHELLHRAAIWAAALAPPLRATPRARGGAVAPVGLELVTLTEDRAIFTWYTGVPGTDNGCGGMLPAVTDGEIAFGAHPGRLDRHVAEGRNTAYHQVEVTGLEPGRTYYYQARSHGRAALPTPLCLVAGNAAGTSPYGLGTAGGPYAFTTPQPPPGRYLFAVALCNDLHLGETTAGRISGLPSVPGLPQLRGIAQPEGLPPYPELMGRALVEEALRRGADYLLAAGDISAEAGPADLRRAKEILDGFGPHDERYFTVRGNHDRPRERDGFRDTFPSGGDPAYFARDLGGLRVVGLDTYDKPGNGGDGGGLSPEQMSWFLRGLRDHKDQPTVVFGHHPLSVPHSPFPATHGQRLGRRQARAILAAYGAAPGVFLHHAGHTHRNKRSIPPHAPRVTLQEVSAVKEYPGGFCLLRVHSGGFALNYYKAGGAAAREWSERSRSQAAGLWPQFSLGRTVADRNSMTARDLSGVRAPHRPPVPPVPPVRPVQRAEGGTPWE</sequence>
<dbReference type="PANTHER" id="PTHR43143:SF1">
    <property type="entry name" value="SERINE_THREONINE-PROTEIN PHOSPHATASE CPPED1"/>
    <property type="match status" value="1"/>
</dbReference>
<gene>
    <name evidence="4" type="ORF">JFN87_07825</name>
</gene>
<dbReference type="InterPro" id="IPR004843">
    <property type="entry name" value="Calcineurin-like_PHP"/>
</dbReference>